<organism evidence="2 3">
    <name type="scientific">Candidatus Giovannonibacteria bacterium RIFCSPHIGHO2_02_FULL_46_20</name>
    <dbReference type="NCBI Taxonomy" id="1798338"/>
    <lineage>
        <taxon>Bacteria</taxon>
        <taxon>Candidatus Giovannoniibacteriota</taxon>
    </lineage>
</organism>
<dbReference type="AlphaFoldDB" id="A0A1F5WDC5"/>
<dbReference type="Proteomes" id="UP000178406">
    <property type="component" value="Unassembled WGS sequence"/>
</dbReference>
<gene>
    <name evidence="2" type="ORF">A3J56_00595</name>
</gene>
<accession>A0A1F5WDC5</accession>
<reference evidence="2 3" key="1">
    <citation type="journal article" date="2016" name="Nat. Commun.">
        <title>Thousands of microbial genomes shed light on interconnected biogeochemical processes in an aquifer system.</title>
        <authorList>
            <person name="Anantharaman K."/>
            <person name="Brown C.T."/>
            <person name="Hug L.A."/>
            <person name="Sharon I."/>
            <person name="Castelle C.J."/>
            <person name="Probst A.J."/>
            <person name="Thomas B.C."/>
            <person name="Singh A."/>
            <person name="Wilkins M.J."/>
            <person name="Karaoz U."/>
            <person name="Brodie E.L."/>
            <person name="Williams K.H."/>
            <person name="Hubbard S.S."/>
            <person name="Banfield J.F."/>
        </authorList>
    </citation>
    <scope>NUCLEOTIDE SEQUENCE [LARGE SCALE GENOMIC DNA]</scope>
</reference>
<feature type="transmembrane region" description="Helical" evidence="1">
    <location>
        <begin position="29"/>
        <end position="52"/>
    </location>
</feature>
<comment type="caution">
    <text evidence="2">The sequence shown here is derived from an EMBL/GenBank/DDBJ whole genome shotgun (WGS) entry which is preliminary data.</text>
</comment>
<keyword evidence="1" id="KW-0812">Transmembrane</keyword>
<proteinExistence type="predicted"/>
<dbReference type="STRING" id="1798338.A3J56_00595"/>
<evidence type="ECO:0000256" key="1">
    <source>
        <dbReference type="SAM" id="Phobius"/>
    </source>
</evidence>
<protein>
    <submittedName>
        <fullName evidence="2">Uncharacterized protein</fullName>
    </submittedName>
</protein>
<keyword evidence="1" id="KW-0472">Membrane</keyword>
<evidence type="ECO:0000313" key="3">
    <source>
        <dbReference type="Proteomes" id="UP000178406"/>
    </source>
</evidence>
<dbReference type="EMBL" id="MFHQ01000039">
    <property type="protein sequence ID" value="OGF73624.1"/>
    <property type="molecule type" value="Genomic_DNA"/>
</dbReference>
<name>A0A1F5WDC5_9BACT</name>
<keyword evidence="1" id="KW-1133">Transmembrane helix</keyword>
<evidence type="ECO:0000313" key="2">
    <source>
        <dbReference type="EMBL" id="OGF73624.1"/>
    </source>
</evidence>
<sequence>MNIRTIIAPLLRRAKTVSIKRRRVAIAHIWYGEVVVGTMMLIAVLGFDWYVYRSLVAAPPKLPQENTQKIVTLDEGAVKKSAEIMARRATFLEYPAFPSLIQNPF</sequence>